<comment type="caution">
    <text evidence="7">The sequence shown here is derived from an EMBL/GenBank/DDBJ whole genome shotgun (WGS) entry which is preliminary data.</text>
</comment>
<dbReference type="EMBL" id="JAODAN010000008">
    <property type="protein sequence ID" value="KAK1922534.1"/>
    <property type="molecule type" value="Genomic_DNA"/>
</dbReference>
<sequence length="320" mass="35493">MKTLKVLCALLSFGPFALGRDEEQVPLGVAPNITVLSPEKVKQWVVPAWYSAGVYCSSRSVAEWRCGPACEALKKPKNIVVGGDGGHTPRFLVATLDPQTLIVAVAGTNATSSESIDIDLDFKLVNAQDEHFPKAEDKGVLLHQGFYGAFQRIIPDIESAVDSGVRAGVKTVIVTGHSLGGAIGYLVGTYLKQRYTGTAVYVRTFAPPRVGNKAWADYVDDSFGLYAQHMVNFRDTVPHVPPRDWGYWRPSFEVWQLYDDKNHRRYWLCGGQENVDCSDQIYSRGRELVLMSNFIFQFGVPEHLGPYVNVTLSSEECLEQ</sequence>
<dbReference type="AlphaFoldDB" id="A0AAD9CUZ3"/>
<dbReference type="PANTHER" id="PTHR45856:SF11">
    <property type="entry name" value="FUNGAL LIPASE-LIKE DOMAIN-CONTAINING PROTEIN"/>
    <property type="match status" value="1"/>
</dbReference>
<comment type="catalytic activity">
    <reaction evidence="4">
        <text>a monoacylglycerol + H2O = glycerol + a fatty acid + H(+)</text>
        <dbReference type="Rhea" id="RHEA:15245"/>
        <dbReference type="ChEBI" id="CHEBI:15377"/>
        <dbReference type="ChEBI" id="CHEBI:15378"/>
        <dbReference type="ChEBI" id="CHEBI:17408"/>
        <dbReference type="ChEBI" id="CHEBI:17754"/>
        <dbReference type="ChEBI" id="CHEBI:28868"/>
    </reaction>
</comment>
<dbReference type="SUPFAM" id="SSF53474">
    <property type="entry name" value="alpha/beta-Hydrolases"/>
    <property type="match status" value="1"/>
</dbReference>
<evidence type="ECO:0000256" key="4">
    <source>
        <dbReference type="ARBA" id="ARBA00048461"/>
    </source>
</evidence>
<gene>
    <name evidence="7" type="ORF">DB88DRAFT_495464</name>
</gene>
<name>A0AAD9CUZ3_PAPLA</name>
<comment type="catalytic activity">
    <reaction evidence="3">
        <text>a diacylglycerol + H2O = a monoacylglycerol + a fatty acid + H(+)</text>
        <dbReference type="Rhea" id="RHEA:32731"/>
        <dbReference type="ChEBI" id="CHEBI:15377"/>
        <dbReference type="ChEBI" id="CHEBI:15378"/>
        <dbReference type="ChEBI" id="CHEBI:17408"/>
        <dbReference type="ChEBI" id="CHEBI:18035"/>
        <dbReference type="ChEBI" id="CHEBI:28868"/>
    </reaction>
</comment>
<evidence type="ECO:0000313" key="7">
    <source>
        <dbReference type="EMBL" id="KAK1922534.1"/>
    </source>
</evidence>
<evidence type="ECO:0000256" key="3">
    <source>
        <dbReference type="ARBA" id="ARBA00047591"/>
    </source>
</evidence>
<evidence type="ECO:0000313" key="8">
    <source>
        <dbReference type="Proteomes" id="UP001182556"/>
    </source>
</evidence>
<evidence type="ECO:0000259" key="6">
    <source>
        <dbReference type="Pfam" id="PF01764"/>
    </source>
</evidence>
<feature type="signal peptide" evidence="5">
    <location>
        <begin position="1"/>
        <end position="19"/>
    </location>
</feature>
<dbReference type="CDD" id="cd00519">
    <property type="entry name" value="Lipase_3"/>
    <property type="match status" value="1"/>
</dbReference>
<protein>
    <submittedName>
        <fullName evidence="7">Alpha/Beta hydrolase protein</fullName>
    </submittedName>
</protein>
<evidence type="ECO:0000256" key="1">
    <source>
        <dbReference type="ARBA" id="ARBA00023157"/>
    </source>
</evidence>
<keyword evidence="8" id="KW-1185">Reference proteome</keyword>
<feature type="chain" id="PRO_5042052718" evidence="5">
    <location>
        <begin position="20"/>
        <end position="320"/>
    </location>
</feature>
<feature type="domain" description="Fungal lipase-type" evidence="6">
    <location>
        <begin position="103"/>
        <end position="243"/>
    </location>
</feature>
<dbReference type="Proteomes" id="UP001182556">
    <property type="component" value="Unassembled WGS sequence"/>
</dbReference>
<accession>A0AAD9CUZ3</accession>
<dbReference type="GO" id="GO:0016787">
    <property type="term" value="F:hydrolase activity"/>
    <property type="evidence" value="ECO:0007669"/>
    <property type="project" value="UniProtKB-KW"/>
</dbReference>
<dbReference type="Pfam" id="PF01764">
    <property type="entry name" value="Lipase_3"/>
    <property type="match status" value="1"/>
</dbReference>
<evidence type="ECO:0000256" key="5">
    <source>
        <dbReference type="SAM" id="SignalP"/>
    </source>
</evidence>
<proteinExistence type="inferred from homology"/>
<organism evidence="7 8">
    <name type="scientific">Papiliotrema laurentii</name>
    <name type="common">Cryptococcus laurentii</name>
    <dbReference type="NCBI Taxonomy" id="5418"/>
    <lineage>
        <taxon>Eukaryota</taxon>
        <taxon>Fungi</taxon>
        <taxon>Dikarya</taxon>
        <taxon>Basidiomycota</taxon>
        <taxon>Agaricomycotina</taxon>
        <taxon>Tremellomycetes</taxon>
        <taxon>Tremellales</taxon>
        <taxon>Rhynchogastremaceae</taxon>
        <taxon>Papiliotrema</taxon>
    </lineage>
</organism>
<dbReference type="Gene3D" id="3.40.50.1820">
    <property type="entry name" value="alpha/beta hydrolase"/>
    <property type="match status" value="1"/>
</dbReference>
<keyword evidence="7" id="KW-0378">Hydrolase</keyword>
<dbReference type="PANTHER" id="PTHR45856">
    <property type="entry name" value="ALPHA/BETA-HYDROLASES SUPERFAMILY PROTEIN"/>
    <property type="match status" value="1"/>
</dbReference>
<dbReference type="InterPro" id="IPR051218">
    <property type="entry name" value="Sec_MonoDiacylglyc_Lipase"/>
</dbReference>
<keyword evidence="5" id="KW-0732">Signal</keyword>
<dbReference type="GO" id="GO:0006629">
    <property type="term" value="P:lipid metabolic process"/>
    <property type="evidence" value="ECO:0007669"/>
    <property type="project" value="InterPro"/>
</dbReference>
<evidence type="ECO:0000256" key="2">
    <source>
        <dbReference type="ARBA" id="ARBA00043996"/>
    </source>
</evidence>
<reference evidence="7" key="1">
    <citation type="submission" date="2023-02" db="EMBL/GenBank/DDBJ databases">
        <title>Identification and recombinant expression of a fungal hydrolase from Papiliotrema laurentii that hydrolyzes apple cutin and clears colloidal polyester polyurethane.</title>
        <authorList>
            <consortium name="DOE Joint Genome Institute"/>
            <person name="Roman V.A."/>
            <person name="Bojanowski C."/>
            <person name="Crable B.R."/>
            <person name="Wagner D.N."/>
            <person name="Hung C.S."/>
            <person name="Nadeau L.J."/>
            <person name="Schratz L."/>
            <person name="Haridas S."/>
            <person name="Pangilinan J."/>
            <person name="Lipzen A."/>
            <person name="Na H."/>
            <person name="Yan M."/>
            <person name="Ng V."/>
            <person name="Grigoriev I.V."/>
            <person name="Spatafora J.W."/>
            <person name="Barlow D."/>
            <person name="Biffinger J."/>
            <person name="Kelley-Loughnane N."/>
            <person name="Varaljay V.A."/>
            <person name="Crookes-Goodson W.J."/>
        </authorList>
    </citation>
    <scope>NUCLEOTIDE SEQUENCE</scope>
    <source>
        <strain evidence="7">5307AH</strain>
    </source>
</reference>
<comment type="similarity">
    <text evidence="2">Belongs to the AB hydrolase superfamily. Lipase family. Class 3 subfamily.</text>
</comment>
<dbReference type="InterPro" id="IPR029058">
    <property type="entry name" value="AB_hydrolase_fold"/>
</dbReference>
<dbReference type="InterPro" id="IPR002921">
    <property type="entry name" value="Fungal_lipase-type"/>
</dbReference>
<keyword evidence="1" id="KW-1015">Disulfide bond</keyword>